<feature type="signal peptide" evidence="1">
    <location>
        <begin position="1"/>
        <end position="16"/>
    </location>
</feature>
<evidence type="ECO:0008006" key="4">
    <source>
        <dbReference type="Google" id="ProtNLM"/>
    </source>
</evidence>
<comment type="caution">
    <text evidence="2">The sequence shown here is derived from an EMBL/GenBank/DDBJ whole genome shotgun (WGS) entry which is preliminary data.</text>
</comment>
<name>A0A2P6N434_9EUKA</name>
<dbReference type="InParanoid" id="A0A2P6N434"/>
<dbReference type="AlphaFoldDB" id="A0A2P6N434"/>
<keyword evidence="3" id="KW-1185">Reference proteome</keyword>
<evidence type="ECO:0000313" key="3">
    <source>
        <dbReference type="Proteomes" id="UP000241769"/>
    </source>
</evidence>
<dbReference type="Proteomes" id="UP000241769">
    <property type="component" value="Unassembled WGS sequence"/>
</dbReference>
<reference evidence="2 3" key="1">
    <citation type="journal article" date="2018" name="Genome Biol. Evol.">
        <title>Multiple Roots of Fruiting Body Formation in Amoebozoa.</title>
        <authorList>
            <person name="Hillmann F."/>
            <person name="Forbes G."/>
            <person name="Novohradska S."/>
            <person name="Ferling I."/>
            <person name="Riege K."/>
            <person name="Groth M."/>
            <person name="Westermann M."/>
            <person name="Marz M."/>
            <person name="Spaller T."/>
            <person name="Winckler T."/>
            <person name="Schaap P."/>
            <person name="Glockner G."/>
        </authorList>
    </citation>
    <scope>NUCLEOTIDE SEQUENCE [LARGE SCALE GENOMIC DNA]</scope>
    <source>
        <strain evidence="2 3">Jena</strain>
    </source>
</reference>
<sequence length="401" mass="43192">MQICFCLLLFFCASIALDTDRFHRTTSTNAGVKNVLDYGAKTDPTFDNHDAFQSLFDAIIESGGRGYIPTGTYHIFQSLQWDLGKRSGVIIEGDGAGSSKIVFSTPKNQTGWLFTSDTHDAFYWTFRDLGISGQSTGSLVSFGRPDSGCQSAFNTFWLNGITINQNMKVKTANALELNGVYNSIISASVNGNYLGVSLKLTCAQFTTFTGSYSSGGVGIHITGSYTFANTFSSVDVEVVGNGVVIDASSHGGNNVFIAGTYIVQHCFVVDNADASIMNNNLFMVPNTGYQEHYGVGLPKYCGKLKSVRLVESKGVKAGTDRIVEDDAELAPHMRHVPESGHTFTHSLPSKLQVLVGGPTLDSITINGVTFSSSGGQFHLETGDTMSVQYRGEAPSWSCRLI</sequence>
<evidence type="ECO:0000256" key="1">
    <source>
        <dbReference type="SAM" id="SignalP"/>
    </source>
</evidence>
<dbReference type="Gene3D" id="2.160.20.10">
    <property type="entry name" value="Single-stranded right-handed beta-helix, Pectin lyase-like"/>
    <property type="match status" value="1"/>
</dbReference>
<gene>
    <name evidence="2" type="ORF">PROFUN_13358</name>
</gene>
<dbReference type="EMBL" id="MDYQ01000209">
    <property type="protein sequence ID" value="PRP78719.1"/>
    <property type="molecule type" value="Genomic_DNA"/>
</dbReference>
<proteinExistence type="predicted"/>
<dbReference type="SUPFAM" id="SSF51126">
    <property type="entry name" value="Pectin lyase-like"/>
    <property type="match status" value="1"/>
</dbReference>
<organism evidence="2 3">
    <name type="scientific">Planoprotostelium fungivorum</name>
    <dbReference type="NCBI Taxonomy" id="1890364"/>
    <lineage>
        <taxon>Eukaryota</taxon>
        <taxon>Amoebozoa</taxon>
        <taxon>Evosea</taxon>
        <taxon>Variosea</taxon>
        <taxon>Cavosteliida</taxon>
        <taxon>Cavosteliaceae</taxon>
        <taxon>Planoprotostelium</taxon>
    </lineage>
</organism>
<dbReference type="InterPro" id="IPR012334">
    <property type="entry name" value="Pectin_lyas_fold"/>
</dbReference>
<feature type="chain" id="PRO_5015164080" description="Pectate lyase superfamily protein domain-containing protein" evidence="1">
    <location>
        <begin position="17"/>
        <end position="401"/>
    </location>
</feature>
<evidence type="ECO:0000313" key="2">
    <source>
        <dbReference type="EMBL" id="PRP78719.1"/>
    </source>
</evidence>
<keyword evidence="1" id="KW-0732">Signal</keyword>
<dbReference type="InterPro" id="IPR011050">
    <property type="entry name" value="Pectin_lyase_fold/virulence"/>
</dbReference>
<accession>A0A2P6N434</accession>
<protein>
    <recommendedName>
        <fullName evidence="4">Pectate lyase superfamily protein domain-containing protein</fullName>
    </recommendedName>
</protein>